<protein>
    <submittedName>
        <fullName evidence="1">Uncharacterized protein</fullName>
    </submittedName>
</protein>
<dbReference type="Proteomes" id="UP001152747">
    <property type="component" value="Unassembled WGS sequence"/>
</dbReference>
<keyword evidence="2" id="KW-1185">Reference proteome</keyword>
<name>A0A9P1IS47_9PELO</name>
<evidence type="ECO:0000313" key="1">
    <source>
        <dbReference type="EMBL" id="CAI5450064.1"/>
    </source>
</evidence>
<accession>A0A9P1IS47</accession>
<evidence type="ECO:0000313" key="2">
    <source>
        <dbReference type="Proteomes" id="UP001152747"/>
    </source>
</evidence>
<sequence>MLRQKFKTYSGTELLSDIKDLVLDQFGFDLKKATSPFLTLRKSQKWDCSDYTTVDFRELVQAARKPVKYLPDNKWAHQFLLGKFVGVTYVNYTDSRKMLGEIEESWHHLNEMLHEWSPREIVKIGRNPEILSLHHALLKYPIANQNGLILSHIDPVAELLALKAQAASLFSTGLTRRASKNYRLQVGHQIAHVNNTQNYDFVITSGVLEKLGLGSFGEELDAWADLDLLNIFHCVLRPGGLLYLELPVGKDNIIFNGLRIYGILRIPMLISDFELIATFDSEHLEPSEISAKFLWDIENFRAARRTLVLRKTGFL</sequence>
<dbReference type="AlphaFoldDB" id="A0A9P1IS47"/>
<reference evidence="1" key="1">
    <citation type="submission" date="2022-11" db="EMBL/GenBank/DDBJ databases">
        <authorList>
            <person name="Kikuchi T."/>
        </authorList>
    </citation>
    <scope>NUCLEOTIDE SEQUENCE</scope>
    <source>
        <strain evidence="1">PS1010</strain>
    </source>
</reference>
<dbReference type="EMBL" id="CANHGI010000005">
    <property type="protein sequence ID" value="CAI5450064.1"/>
    <property type="molecule type" value="Genomic_DNA"/>
</dbReference>
<comment type="caution">
    <text evidence="1">The sequence shown here is derived from an EMBL/GenBank/DDBJ whole genome shotgun (WGS) entry which is preliminary data.</text>
</comment>
<organism evidence="1 2">
    <name type="scientific">Caenorhabditis angaria</name>
    <dbReference type="NCBI Taxonomy" id="860376"/>
    <lineage>
        <taxon>Eukaryota</taxon>
        <taxon>Metazoa</taxon>
        <taxon>Ecdysozoa</taxon>
        <taxon>Nematoda</taxon>
        <taxon>Chromadorea</taxon>
        <taxon>Rhabditida</taxon>
        <taxon>Rhabditina</taxon>
        <taxon>Rhabditomorpha</taxon>
        <taxon>Rhabditoidea</taxon>
        <taxon>Rhabditidae</taxon>
        <taxon>Peloderinae</taxon>
        <taxon>Caenorhabditis</taxon>
    </lineage>
</organism>
<dbReference type="InterPro" id="IPR004951">
    <property type="entry name" value="DUF268_CAE_spp"/>
</dbReference>
<gene>
    <name evidence="1" type="ORF">CAMP_LOCUS12701</name>
</gene>
<proteinExistence type="predicted"/>
<dbReference type="Pfam" id="PF03269">
    <property type="entry name" value="DUF268"/>
    <property type="match status" value="1"/>
</dbReference>
<dbReference type="OrthoDB" id="428346at2759"/>